<organism evidence="1 2">
    <name type="scientific">Diphasiastrum complanatum</name>
    <name type="common">Issler's clubmoss</name>
    <name type="synonym">Lycopodium complanatum</name>
    <dbReference type="NCBI Taxonomy" id="34168"/>
    <lineage>
        <taxon>Eukaryota</taxon>
        <taxon>Viridiplantae</taxon>
        <taxon>Streptophyta</taxon>
        <taxon>Embryophyta</taxon>
        <taxon>Tracheophyta</taxon>
        <taxon>Lycopodiopsida</taxon>
        <taxon>Lycopodiales</taxon>
        <taxon>Lycopodiaceae</taxon>
        <taxon>Lycopodioideae</taxon>
        <taxon>Diphasiastrum</taxon>
    </lineage>
</organism>
<dbReference type="EMBL" id="CM055111">
    <property type="protein sequence ID" value="KAJ7519462.1"/>
    <property type="molecule type" value="Genomic_DNA"/>
</dbReference>
<dbReference type="Proteomes" id="UP001162992">
    <property type="component" value="Chromosome 20"/>
</dbReference>
<keyword evidence="2" id="KW-1185">Reference proteome</keyword>
<evidence type="ECO:0000313" key="1">
    <source>
        <dbReference type="EMBL" id="KAJ7519462.1"/>
    </source>
</evidence>
<name>A0ACC2APM0_DIPCM</name>
<proteinExistence type="predicted"/>
<accession>A0ACC2APM0</accession>
<gene>
    <name evidence="1" type="ORF">O6H91_20G039500</name>
</gene>
<evidence type="ECO:0000313" key="2">
    <source>
        <dbReference type="Proteomes" id="UP001162992"/>
    </source>
</evidence>
<sequence>MAASMRRRATVSLPAFAGHIGDRIIHNFNTYEDYLDSQITANDLFYLEDVDLARQLVELGYRSNAEIMTRDQFINLKEDAEQAHSQALAEREHIVRQGKMAVSSNKPYGHFLTGNNM</sequence>
<protein>
    <submittedName>
        <fullName evidence="1">Uncharacterized protein</fullName>
    </submittedName>
</protein>
<comment type="caution">
    <text evidence="1">The sequence shown here is derived from an EMBL/GenBank/DDBJ whole genome shotgun (WGS) entry which is preliminary data.</text>
</comment>
<reference evidence="2" key="1">
    <citation type="journal article" date="2024" name="Proc. Natl. Acad. Sci. U.S.A.">
        <title>Extraordinary preservation of gene collinearity over three hundred million years revealed in homosporous lycophytes.</title>
        <authorList>
            <person name="Li C."/>
            <person name="Wickell D."/>
            <person name="Kuo L.Y."/>
            <person name="Chen X."/>
            <person name="Nie B."/>
            <person name="Liao X."/>
            <person name="Peng D."/>
            <person name="Ji J."/>
            <person name="Jenkins J."/>
            <person name="Williams M."/>
            <person name="Shu S."/>
            <person name="Plott C."/>
            <person name="Barry K."/>
            <person name="Rajasekar S."/>
            <person name="Grimwood J."/>
            <person name="Han X."/>
            <person name="Sun S."/>
            <person name="Hou Z."/>
            <person name="He W."/>
            <person name="Dai G."/>
            <person name="Sun C."/>
            <person name="Schmutz J."/>
            <person name="Leebens-Mack J.H."/>
            <person name="Li F.W."/>
            <person name="Wang L."/>
        </authorList>
    </citation>
    <scope>NUCLEOTIDE SEQUENCE [LARGE SCALE GENOMIC DNA]</scope>
    <source>
        <strain evidence="2">cv. PW_Plant_1</strain>
    </source>
</reference>